<proteinExistence type="predicted"/>
<gene>
    <name evidence="3" type="ORF">IPOD504_LOCUS15255</name>
</gene>
<feature type="non-terminal residue" evidence="3">
    <location>
        <position position="1"/>
    </location>
</feature>
<feature type="region of interest" description="Disordered" evidence="1">
    <location>
        <begin position="84"/>
        <end position="111"/>
    </location>
</feature>
<keyword evidence="2" id="KW-0812">Transmembrane</keyword>
<evidence type="ECO:0000256" key="1">
    <source>
        <dbReference type="SAM" id="MobiDB-lite"/>
    </source>
</evidence>
<keyword evidence="2" id="KW-0472">Membrane</keyword>
<dbReference type="Proteomes" id="UP000837857">
    <property type="component" value="Chromosome 6"/>
</dbReference>
<sequence>MKNQQVNVDYWSMLKAMFLYGALTALGWLMLRLFNTVFMLPGRLRSQQDNVQSSLKELQRRFPDLNITEEDLINADKELEKLINEEDDKKTKDSDIPKIEEPPAEEDKKTL</sequence>
<feature type="transmembrane region" description="Helical" evidence="2">
    <location>
        <begin position="17"/>
        <end position="40"/>
    </location>
</feature>
<evidence type="ECO:0008006" key="5">
    <source>
        <dbReference type="Google" id="ProtNLM"/>
    </source>
</evidence>
<keyword evidence="2" id="KW-1133">Transmembrane helix</keyword>
<dbReference type="EMBL" id="OW152818">
    <property type="protein sequence ID" value="CAH2071756.1"/>
    <property type="molecule type" value="Genomic_DNA"/>
</dbReference>
<accession>A0ABN8J3N7</accession>
<organism evidence="3 4">
    <name type="scientific">Iphiclides podalirius</name>
    <name type="common">scarce swallowtail</name>
    <dbReference type="NCBI Taxonomy" id="110791"/>
    <lineage>
        <taxon>Eukaryota</taxon>
        <taxon>Metazoa</taxon>
        <taxon>Ecdysozoa</taxon>
        <taxon>Arthropoda</taxon>
        <taxon>Hexapoda</taxon>
        <taxon>Insecta</taxon>
        <taxon>Pterygota</taxon>
        <taxon>Neoptera</taxon>
        <taxon>Endopterygota</taxon>
        <taxon>Lepidoptera</taxon>
        <taxon>Glossata</taxon>
        <taxon>Ditrysia</taxon>
        <taxon>Papilionoidea</taxon>
        <taxon>Papilionidae</taxon>
        <taxon>Papilioninae</taxon>
        <taxon>Iphiclides</taxon>
    </lineage>
</organism>
<evidence type="ECO:0000313" key="3">
    <source>
        <dbReference type="EMBL" id="CAH2071756.1"/>
    </source>
</evidence>
<name>A0ABN8J3N7_9NEOP</name>
<evidence type="ECO:0000256" key="2">
    <source>
        <dbReference type="SAM" id="Phobius"/>
    </source>
</evidence>
<evidence type="ECO:0000313" key="4">
    <source>
        <dbReference type="Proteomes" id="UP000837857"/>
    </source>
</evidence>
<keyword evidence="4" id="KW-1185">Reference proteome</keyword>
<protein>
    <recommendedName>
        <fullName evidence="5">ATP synthase F0 subunit 8</fullName>
    </recommendedName>
</protein>
<reference evidence="3" key="1">
    <citation type="submission" date="2022-03" db="EMBL/GenBank/DDBJ databases">
        <authorList>
            <person name="Martin H S."/>
        </authorList>
    </citation>
    <scope>NUCLEOTIDE SEQUENCE</scope>
</reference>